<name>A0ABS1JXW5_9BURK</name>
<dbReference type="Pfam" id="PF12706">
    <property type="entry name" value="Lactamase_B_2"/>
    <property type="match status" value="1"/>
</dbReference>
<comment type="caution">
    <text evidence="8">The sequence shown here is derived from an EMBL/GenBank/DDBJ whole genome shotgun (WGS) entry which is preliminary data.</text>
</comment>
<dbReference type="SUPFAM" id="SSF56281">
    <property type="entry name" value="Metallo-hydrolase/oxidoreductase"/>
    <property type="match status" value="1"/>
</dbReference>
<evidence type="ECO:0000256" key="4">
    <source>
        <dbReference type="ARBA" id="ARBA00022448"/>
    </source>
</evidence>
<dbReference type="EMBL" id="JAEQND010000026">
    <property type="protein sequence ID" value="MBL0428861.1"/>
    <property type="molecule type" value="Genomic_DNA"/>
</dbReference>
<comment type="function">
    <text evidence="6">May be involved in the transport of PQQ or its precursor to the periplasm.</text>
</comment>
<dbReference type="InterPro" id="IPR001279">
    <property type="entry name" value="Metallo-B-lactamas"/>
</dbReference>
<dbReference type="Gene3D" id="3.60.15.10">
    <property type="entry name" value="Ribonuclease Z/Hydroxyacylglutathione hydrolase-like"/>
    <property type="match status" value="1"/>
</dbReference>
<keyword evidence="9" id="KW-1185">Reference proteome</keyword>
<keyword evidence="4 6" id="KW-0813">Transport</keyword>
<dbReference type="HAMAP" id="MF_00653">
    <property type="entry name" value="PQQ_syn_PqqB"/>
    <property type="match status" value="1"/>
</dbReference>
<evidence type="ECO:0000256" key="1">
    <source>
        <dbReference type="ARBA" id="ARBA00004886"/>
    </source>
</evidence>
<evidence type="ECO:0000256" key="3">
    <source>
        <dbReference type="ARBA" id="ARBA00015084"/>
    </source>
</evidence>
<organism evidence="8 9">
    <name type="scientific">Ramlibacter alkalitolerans</name>
    <dbReference type="NCBI Taxonomy" id="2039631"/>
    <lineage>
        <taxon>Bacteria</taxon>
        <taxon>Pseudomonadati</taxon>
        <taxon>Pseudomonadota</taxon>
        <taxon>Betaproteobacteria</taxon>
        <taxon>Burkholderiales</taxon>
        <taxon>Comamonadaceae</taxon>
        <taxon>Ramlibacter</taxon>
    </lineage>
</organism>
<sequence>MRVHVLGAAAGGGFPQWNCNCGNCARLRAGTLQGRPRTQSSICVQGLPGPDWALVNASPDILSQIRATPALHPRRATRDSGIAAVVLSDAQVDHCTGLLMLRESTRPLPLWCTDPVYEDLTRGNPILGVLGHFCGVERRTIPLDGSPFSIEGVPGLQLAALPLASKAAPYSPHREHPVPGDNIGLVLTDTASGRRLFYAPGLGERSEAVDAAMRSADCVLVDGTFWTDDEMIVLGLGRKTGRSIGHLPQSGRGGMLEWLDELPHGTRKVLIHVNNSNPILDEASPQRAELVARGVEVAWDGMDIEL</sequence>
<dbReference type="InterPro" id="IPR036866">
    <property type="entry name" value="RibonucZ/Hydroxyglut_hydro"/>
</dbReference>
<feature type="domain" description="Metallo-beta-lactamase" evidence="7">
    <location>
        <begin position="52"/>
        <end position="272"/>
    </location>
</feature>
<evidence type="ECO:0000256" key="5">
    <source>
        <dbReference type="ARBA" id="ARBA00022905"/>
    </source>
</evidence>
<protein>
    <recommendedName>
        <fullName evidence="3 6">Coenzyme PQQ synthesis protein B</fullName>
    </recommendedName>
    <alternativeName>
        <fullName evidence="6">Pyrroloquinoline quinone biosynthesis protein B</fullName>
    </alternativeName>
</protein>
<comment type="similarity">
    <text evidence="2 6">Belongs to the PqqB family.</text>
</comment>
<dbReference type="CDD" id="cd16274">
    <property type="entry name" value="PQQB-like_MBL-fold"/>
    <property type="match status" value="1"/>
</dbReference>
<dbReference type="InterPro" id="IPR011842">
    <property type="entry name" value="PQQ_synth_PqqB"/>
</dbReference>
<keyword evidence="5 6" id="KW-0884">PQQ biosynthesis</keyword>
<evidence type="ECO:0000256" key="6">
    <source>
        <dbReference type="HAMAP-Rule" id="MF_00653"/>
    </source>
</evidence>
<dbReference type="RefSeq" id="WP_201693495.1">
    <property type="nucleotide sequence ID" value="NZ_JAEQND010000026.1"/>
</dbReference>
<evidence type="ECO:0000313" key="8">
    <source>
        <dbReference type="EMBL" id="MBL0428861.1"/>
    </source>
</evidence>
<dbReference type="NCBIfam" id="TIGR02108">
    <property type="entry name" value="PQQ_syn_pqqB"/>
    <property type="match status" value="1"/>
</dbReference>
<evidence type="ECO:0000256" key="2">
    <source>
        <dbReference type="ARBA" id="ARBA00008481"/>
    </source>
</evidence>
<dbReference type="Proteomes" id="UP000622707">
    <property type="component" value="Unassembled WGS sequence"/>
</dbReference>
<gene>
    <name evidence="6 8" type="primary">pqqB</name>
    <name evidence="8" type="ORF">JI746_27410</name>
</gene>
<comment type="pathway">
    <text evidence="1 6">Cofactor biosynthesis; pyrroloquinoline quinone biosynthesis.</text>
</comment>
<proteinExistence type="inferred from homology"/>
<reference evidence="8 9" key="1">
    <citation type="journal article" date="2017" name="Int. J. Syst. Evol. Microbiol.">
        <title>Ramlibacter alkalitolerans sp. nov., alkali-tolerant bacterium isolated from soil of ginseng.</title>
        <authorList>
            <person name="Lee D.H."/>
            <person name="Cha C.J."/>
        </authorList>
    </citation>
    <scope>NUCLEOTIDE SEQUENCE [LARGE SCALE GENOMIC DNA]</scope>
    <source>
        <strain evidence="8 9">KACC 19305</strain>
    </source>
</reference>
<evidence type="ECO:0000259" key="7">
    <source>
        <dbReference type="Pfam" id="PF12706"/>
    </source>
</evidence>
<evidence type="ECO:0000313" key="9">
    <source>
        <dbReference type="Proteomes" id="UP000622707"/>
    </source>
</evidence>
<accession>A0ABS1JXW5</accession>